<gene>
    <name evidence="1" type="ORF">GCM10025759_34950</name>
</gene>
<dbReference type="InterPro" id="IPR019587">
    <property type="entry name" value="Polyketide_cyclase/dehydratase"/>
</dbReference>
<dbReference type="SUPFAM" id="SSF55961">
    <property type="entry name" value="Bet v1-like"/>
    <property type="match status" value="1"/>
</dbReference>
<dbReference type="RefSeq" id="WP_158983896.1">
    <property type="nucleotide sequence ID" value="NZ_BAABKY010000006.1"/>
</dbReference>
<dbReference type="CDD" id="cd07821">
    <property type="entry name" value="PYR_PYL_RCAR_like"/>
    <property type="match status" value="1"/>
</dbReference>
<reference evidence="2" key="1">
    <citation type="journal article" date="2019" name="Int. J. Syst. Evol. Microbiol.">
        <title>The Global Catalogue of Microorganisms (GCM) 10K type strain sequencing project: providing services to taxonomists for standard genome sequencing and annotation.</title>
        <authorList>
            <consortium name="The Broad Institute Genomics Platform"/>
            <consortium name="The Broad Institute Genome Sequencing Center for Infectious Disease"/>
            <person name="Wu L."/>
            <person name="Ma J."/>
        </authorList>
    </citation>
    <scope>NUCLEOTIDE SEQUENCE [LARGE SCALE GENOMIC DNA]</scope>
    <source>
        <strain evidence="2">JCM 19212</strain>
    </source>
</reference>
<dbReference type="Pfam" id="PF10604">
    <property type="entry name" value="Polyketide_cyc2"/>
    <property type="match status" value="1"/>
</dbReference>
<evidence type="ECO:0008006" key="3">
    <source>
        <dbReference type="Google" id="ProtNLM"/>
    </source>
</evidence>
<dbReference type="EMBL" id="BAABKY010000006">
    <property type="protein sequence ID" value="GAA5082778.1"/>
    <property type="molecule type" value="Genomic_DNA"/>
</dbReference>
<keyword evidence="2" id="KW-1185">Reference proteome</keyword>
<dbReference type="Gene3D" id="3.30.530.20">
    <property type="match status" value="1"/>
</dbReference>
<dbReference type="Proteomes" id="UP001501083">
    <property type="component" value="Unassembled WGS sequence"/>
</dbReference>
<protein>
    <recommendedName>
        <fullName evidence="3">SRPBCC family protein</fullName>
    </recommendedName>
</protein>
<sequence>MASIQQDIEVDAPLAQVWDALADVGRIHERLVPGFVAECRMEGRVRVVTFGDGTVIHEPILDIDASRHRVAWSAGEPFQHYNASVQALDVGPDRTRIVWIADLLPDELGGRVAEMIGQGLAVMKRTLERATRG</sequence>
<accession>A0ABP9LPM3</accession>
<evidence type="ECO:0000313" key="2">
    <source>
        <dbReference type="Proteomes" id="UP001501083"/>
    </source>
</evidence>
<evidence type="ECO:0000313" key="1">
    <source>
        <dbReference type="EMBL" id="GAA5082778.1"/>
    </source>
</evidence>
<organism evidence="1 2">
    <name type="scientific">Lysobacter panacisoli</name>
    <dbReference type="NCBI Taxonomy" id="1255263"/>
    <lineage>
        <taxon>Bacteria</taxon>
        <taxon>Pseudomonadati</taxon>
        <taxon>Pseudomonadota</taxon>
        <taxon>Gammaproteobacteria</taxon>
        <taxon>Lysobacterales</taxon>
        <taxon>Lysobacteraceae</taxon>
        <taxon>Lysobacter</taxon>
    </lineage>
</organism>
<name>A0ABP9LPM3_9GAMM</name>
<proteinExistence type="predicted"/>
<comment type="caution">
    <text evidence="1">The sequence shown here is derived from an EMBL/GenBank/DDBJ whole genome shotgun (WGS) entry which is preliminary data.</text>
</comment>
<dbReference type="InterPro" id="IPR023393">
    <property type="entry name" value="START-like_dom_sf"/>
</dbReference>